<dbReference type="eggNOG" id="COG2324">
    <property type="taxonomic scope" value="Bacteria"/>
</dbReference>
<dbReference type="Gene3D" id="1.10.600.10">
    <property type="entry name" value="Farnesyl Diphosphate Synthase"/>
    <property type="match status" value="1"/>
</dbReference>
<proteinExistence type="predicted"/>
<accession>D0MJ29</accession>
<dbReference type="Pfam" id="PF00494">
    <property type="entry name" value="SQS_PSY"/>
    <property type="match status" value="1"/>
</dbReference>
<reference evidence="3 4" key="1">
    <citation type="journal article" date="2009" name="Stand. Genomic Sci.">
        <title>Complete genome sequence of Rhodothermus marinus type strain (R-10).</title>
        <authorList>
            <person name="Nolan M."/>
            <person name="Tindall B.J."/>
            <person name="Pomrenke H."/>
            <person name="Lapidus A."/>
            <person name="Copeland A."/>
            <person name="Glavina Del Rio T."/>
            <person name="Lucas S."/>
            <person name="Chen F."/>
            <person name="Tice H."/>
            <person name="Cheng J.F."/>
            <person name="Saunders E."/>
            <person name="Han C."/>
            <person name="Bruce D."/>
            <person name="Goodwin L."/>
            <person name="Chain P."/>
            <person name="Pitluck S."/>
            <person name="Ovchinikova G."/>
            <person name="Pati A."/>
            <person name="Ivanova N."/>
            <person name="Mavromatis K."/>
            <person name="Chen A."/>
            <person name="Palaniappan K."/>
            <person name="Land M."/>
            <person name="Hauser L."/>
            <person name="Chang Y.J."/>
            <person name="Jeffries C.D."/>
            <person name="Brettin T."/>
            <person name="Goker M."/>
            <person name="Bristow J."/>
            <person name="Eisen J.A."/>
            <person name="Markowitz V."/>
            <person name="Hugenholtz P."/>
            <person name="Kyrpides N.C."/>
            <person name="Klenk H.P."/>
            <person name="Detter J.C."/>
        </authorList>
    </citation>
    <scope>NUCLEOTIDE SEQUENCE [LARGE SCALE GENOMIC DNA]</scope>
    <source>
        <strain evidence="4">ATCC 43812 / DSM 4252 / R-10</strain>
    </source>
</reference>
<dbReference type="PROSITE" id="PS01045">
    <property type="entry name" value="SQUALEN_PHYTOEN_SYN_2"/>
    <property type="match status" value="1"/>
</dbReference>
<dbReference type="CDD" id="cd00683">
    <property type="entry name" value="Trans_IPPS_HH"/>
    <property type="match status" value="1"/>
</dbReference>
<dbReference type="InterPro" id="IPR002060">
    <property type="entry name" value="Squ/phyt_synthse"/>
</dbReference>
<dbReference type="GO" id="GO:0051996">
    <property type="term" value="F:squalene synthase [NAD(P)H] activity"/>
    <property type="evidence" value="ECO:0007669"/>
    <property type="project" value="InterPro"/>
</dbReference>
<dbReference type="Pfam" id="PF04240">
    <property type="entry name" value="Caroten_synth"/>
    <property type="match status" value="1"/>
</dbReference>
<feature type="transmembrane region" description="Helical" evidence="2">
    <location>
        <begin position="118"/>
        <end position="135"/>
    </location>
</feature>
<dbReference type="PANTHER" id="PTHR31480">
    <property type="entry name" value="BIFUNCTIONAL LYCOPENE CYCLASE/PHYTOENE SYNTHASE"/>
    <property type="match status" value="1"/>
</dbReference>
<evidence type="ECO:0000313" key="3">
    <source>
        <dbReference type="EMBL" id="ACY48487.1"/>
    </source>
</evidence>
<dbReference type="InterPro" id="IPR008949">
    <property type="entry name" value="Isoprenoid_synthase_dom_sf"/>
</dbReference>
<keyword evidence="4" id="KW-1185">Reference proteome</keyword>
<dbReference type="InterPro" id="IPR007354">
    <property type="entry name" value="CruF-like"/>
</dbReference>
<protein>
    <submittedName>
        <fullName evidence="3">Squalene/phytoene synthase</fullName>
    </submittedName>
</protein>
<organism evidence="3 4">
    <name type="scientific">Rhodothermus marinus (strain ATCC 43812 / DSM 4252 / R-10)</name>
    <name type="common">Rhodothermus obamensis</name>
    <dbReference type="NCBI Taxonomy" id="518766"/>
    <lineage>
        <taxon>Bacteria</taxon>
        <taxon>Pseudomonadati</taxon>
        <taxon>Rhodothermota</taxon>
        <taxon>Rhodothermia</taxon>
        <taxon>Rhodothermales</taxon>
        <taxon>Rhodothermaceae</taxon>
        <taxon>Rhodothermus</taxon>
    </lineage>
</organism>
<evidence type="ECO:0000256" key="1">
    <source>
        <dbReference type="ARBA" id="ARBA00022679"/>
    </source>
</evidence>
<keyword evidence="2" id="KW-0812">Transmembrane</keyword>
<feature type="transmembrane region" description="Helical" evidence="2">
    <location>
        <begin position="47"/>
        <end position="67"/>
    </location>
</feature>
<dbReference type="KEGG" id="rmr:Rmar_1601"/>
<gene>
    <name evidence="3" type="ordered locus">Rmar_1601</name>
</gene>
<feature type="transmembrane region" description="Helical" evidence="2">
    <location>
        <begin position="7"/>
        <end position="27"/>
    </location>
</feature>
<keyword evidence="1" id="KW-0808">Transferase</keyword>
<dbReference type="GO" id="GO:0004311">
    <property type="term" value="F:geranylgeranyl diphosphate synthase activity"/>
    <property type="evidence" value="ECO:0007669"/>
    <property type="project" value="InterPro"/>
</dbReference>
<evidence type="ECO:0000256" key="2">
    <source>
        <dbReference type="SAM" id="Phobius"/>
    </source>
</evidence>
<name>D0MJ29_RHOM4</name>
<feature type="transmembrane region" description="Helical" evidence="2">
    <location>
        <begin position="216"/>
        <end position="235"/>
    </location>
</feature>
<dbReference type="InterPro" id="IPR044843">
    <property type="entry name" value="Trans_IPPS_bact-type"/>
</dbReference>
<dbReference type="SFLD" id="SFLDS00005">
    <property type="entry name" value="Isoprenoid_Synthase_Type_I"/>
    <property type="match status" value="1"/>
</dbReference>
<dbReference type="HOGENOM" id="CLU_473968_0_0_10"/>
<dbReference type="Proteomes" id="UP000002221">
    <property type="component" value="Chromosome"/>
</dbReference>
<keyword evidence="2" id="KW-1133">Transmembrane helix</keyword>
<dbReference type="InterPro" id="IPR019845">
    <property type="entry name" value="Squalene/phytoene_synthase_CS"/>
</dbReference>
<feature type="transmembrane region" description="Helical" evidence="2">
    <location>
        <begin position="183"/>
        <end position="204"/>
    </location>
</feature>
<dbReference type="SFLD" id="SFLDG01018">
    <property type="entry name" value="Squalene/Phytoene_Synthase_Lik"/>
    <property type="match status" value="1"/>
</dbReference>
<dbReference type="EMBL" id="CP001807">
    <property type="protein sequence ID" value="ACY48487.1"/>
    <property type="molecule type" value="Genomic_DNA"/>
</dbReference>
<dbReference type="SUPFAM" id="SSF48576">
    <property type="entry name" value="Terpenoid synthases"/>
    <property type="match status" value="1"/>
</dbReference>
<feature type="transmembrane region" description="Helical" evidence="2">
    <location>
        <begin position="241"/>
        <end position="262"/>
    </location>
</feature>
<dbReference type="AlphaFoldDB" id="D0MJ29"/>
<sequence>MSRFDRLLLYGLYGFTIIAVAGFGIFGRHPELLVRWPELAAFYARSFALFARVHVLLTAFVLFAYMGRRVGGRWVPAGLLVYGVSLLSETLGTTYGVPFGTYGYTTLLGGKWFGRVPYLIPLSWFVMAVPCYVLARAAFSERRQWPARLLLATYLLVAWDLSLDPAMSYLTSYWTWGETGPYYGMPLINLAGWALTGLVIMGVLEAMRAFRWTEAFSVQWMAVFYGAVLLMPLGMVAVAGLWGAVAATVAALGLAGSVVWLIRRRRPRMDTKGALPARDAFEEDGTRFFAAHARSFSFAARLFPKDFRREVVLLYGFCRLTDDLVDGASTQVAPELLQKRLDRWQRQVRMAYEGRPSGLPWLDRLMQRSRQAGLPWEVVQALLDGVRQDIGPVRVASYEELDRYAYRVGSTVGVWMCYLMGVRMPRLLARAEALGRAMQYTNIVRDVGEDLQRDRLYLPADRMAAYGLDLADLLRMQQTGVLDPSYVALLEELMQQAERDYEAAWEAIPALPPRVRGAIAVAAEVYRGIHAVLRQNHYDNLTRRAYTTLPEKIGLSVAALRRLRRAVLITGMQAL</sequence>
<feature type="transmembrane region" description="Helical" evidence="2">
    <location>
        <begin position="79"/>
        <end position="98"/>
    </location>
</feature>
<dbReference type="eggNOG" id="COG1562">
    <property type="taxonomic scope" value="Bacteria"/>
</dbReference>
<evidence type="ECO:0000313" key="4">
    <source>
        <dbReference type="Proteomes" id="UP000002221"/>
    </source>
</evidence>
<dbReference type="GO" id="GO:0016117">
    <property type="term" value="P:carotenoid biosynthetic process"/>
    <property type="evidence" value="ECO:0007669"/>
    <property type="project" value="UniProtKB-ARBA"/>
</dbReference>
<dbReference type="STRING" id="518766.Rmar_1601"/>
<keyword evidence="2" id="KW-0472">Membrane</keyword>
<dbReference type="SFLD" id="SFLDG01212">
    <property type="entry name" value="Phytoene_synthase_like"/>
    <property type="match status" value="1"/>
</dbReference>
<dbReference type="InterPro" id="IPR033904">
    <property type="entry name" value="Trans_IPPS_HH"/>
</dbReference>